<feature type="transmembrane region" description="Helical" evidence="1">
    <location>
        <begin position="105"/>
        <end position="128"/>
    </location>
</feature>
<evidence type="ECO:0000313" key="3">
    <source>
        <dbReference type="Proteomes" id="UP001168380"/>
    </source>
</evidence>
<feature type="transmembrane region" description="Helical" evidence="1">
    <location>
        <begin position="44"/>
        <end position="65"/>
    </location>
</feature>
<keyword evidence="3" id="KW-1185">Reference proteome</keyword>
<evidence type="ECO:0000313" key="2">
    <source>
        <dbReference type="EMBL" id="MDO3380648.1"/>
    </source>
</evidence>
<protein>
    <submittedName>
        <fullName evidence="2">Uncharacterized protein</fullName>
    </submittedName>
</protein>
<proteinExistence type="predicted"/>
<dbReference type="EMBL" id="JAULRT010000027">
    <property type="protein sequence ID" value="MDO3380648.1"/>
    <property type="molecule type" value="Genomic_DNA"/>
</dbReference>
<dbReference type="Proteomes" id="UP001168380">
    <property type="component" value="Unassembled WGS sequence"/>
</dbReference>
<keyword evidence="1" id="KW-0472">Membrane</keyword>
<name>A0ABT8TBA3_9GAMM</name>
<gene>
    <name evidence="2" type="ORF">QWI16_00600</name>
</gene>
<feature type="transmembrane region" description="Helical" evidence="1">
    <location>
        <begin position="20"/>
        <end position="37"/>
    </location>
</feature>
<sequence>MTEYEIVYLTSEYVNRTWEVMQFWASVSFGIIALSHLGARYLNLVMTLIVSLLYIGFTLFVVNILRVNGEVVSGFLLDLQSKTASAGLSEGAQAIVDTAPNNLQMAAIVVTFIGFFLGSLFFLWFSYIRARKIR</sequence>
<organism evidence="2 3">
    <name type="scientific">Gilvimarinus algae</name>
    <dbReference type="NCBI Taxonomy" id="3058037"/>
    <lineage>
        <taxon>Bacteria</taxon>
        <taxon>Pseudomonadati</taxon>
        <taxon>Pseudomonadota</taxon>
        <taxon>Gammaproteobacteria</taxon>
        <taxon>Cellvibrionales</taxon>
        <taxon>Cellvibrionaceae</taxon>
        <taxon>Gilvimarinus</taxon>
    </lineage>
</organism>
<evidence type="ECO:0000256" key="1">
    <source>
        <dbReference type="SAM" id="Phobius"/>
    </source>
</evidence>
<keyword evidence="1" id="KW-0812">Transmembrane</keyword>
<reference evidence="2" key="1">
    <citation type="submission" date="2023-07" db="EMBL/GenBank/DDBJ databases">
        <title>Gilvimarinus algae sp. nov., isolated from the surface of Kelp.</title>
        <authorList>
            <person name="Sun Y.Y."/>
            <person name="Gong Y."/>
            <person name="Du Z.J."/>
        </authorList>
    </citation>
    <scope>NUCLEOTIDE SEQUENCE</scope>
    <source>
        <strain evidence="2">SDUM040014</strain>
    </source>
</reference>
<dbReference type="RefSeq" id="WP_302710771.1">
    <property type="nucleotide sequence ID" value="NZ_JAULRT010000027.1"/>
</dbReference>
<comment type="caution">
    <text evidence="2">The sequence shown here is derived from an EMBL/GenBank/DDBJ whole genome shotgun (WGS) entry which is preliminary data.</text>
</comment>
<accession>A0ABT8TBA3</accession>
<keyword evidence="1" id="KW-1133">Transmembrane helix</keyword>